<feature type="transmembrane region" description="Helical" evidence="1">
    <location>
        <begin position="84"/>
        <end position="100"/>
    </location>
</feature>
<dbReference type="AlphaFoldDB" id="E3GZK3"/>
<dbReference type="HOGENOM" id="CLU_1773182_0_0_2"/>
<evidence type="ECO:0000256" key="1">
    <source>
        <dbReference type="SAM" id="Phobius"/>
    </source>
</evidence>
<reference evidence="2 3" key="1">
    <citation type="journal article" date="2010" name="Stand. Genomic Sci.">
        <title>Complete genome sequence of Methanothermus fervidus type strain (V24S).</title>
        <authorList>
            <person name="Anderson I."/>
            <person name="Djao O.D."/>
            <person name="Misra M."/>
            <person name="Chertkov O."/>
            <person name="Nolan M."/>
            <person name="Lucas S."/>
            <person name="Lapidus A."/>
            <person name="Del Rio T.G."/>
            <person name="Tice H."/>
            <person name="Cheng J.F."/>
            <person name="Tapia R."/>
            <person name="Han C."/>
            <person name="Goodwin L."/>
            <person name="Pitluck S."/>
            <person name="Liolios K."/>
            <person name="Ivanova N."/>
            <person name="Mavromatis K."/>
            <person name="Mikhailova N."/>
            <person name="Pati A."/>
            <person name="Brambilla E."/>
            <person name="Chen A."/>
            <person name="Palaniappan K."/>
            <person name="Land M."/>
            <person name="Hauser L."/>
            <person name="Chang Y.J."/>
            <person name="Jeffries C.D."/>
            <person name="Sikorski J."/>
            <person name="Spring S."/>
            <person name="Rohde M."/>
            <person name="Eichinger K."/>
            <person name="Huber H."/>
            <person name="Wirth R."/>
            <person name="Goker M."/>
            <person name="Detter J.C."/>
            <person name="Woyke T."/>
            <person name="Bristow J."/>
            <person name="Eisen J.A."/>
            <person name="Markowitz V."/>
            <person name="Hugenholtz P."/>
            <person name="Klenk H.P."/>
            <person name="Kyrpides N.C."/>
        </authorList>
    </citation>
    <scope>NUCLEOTIDE SEQUENCE [LARGE SCALE GENOMIC DNA]</scope>
    <source>
        <strain evidence="3">ATCC 43054 / DSM 2088 / JCM 10308 / V24 S</strain>
    </source>
</reference>
<dbReference type="KEGG" id="mfv:Mfer_0937"/>
<keyword evidence="1" id="KW-0812">Transmembrane</keyword>
<feature type="transmembrane region" description="Helical" evidence="1">
    <location>
        <begin position="120"/>
        <end position="142"/>
    </location>
</feature>
<protein>
    <submittedName>
        <fullName evidence="2">Uncharacterized protein</fullName>
    </submittedName>
</protein>
<accession>E3GZK3</accession>
<keyword evidence="1" id="KW-0472">Membrane</keyword>
<dbReference type="Proteomes" id="UP000002315">
    <property type="component" value="Chromosome"/>
</dbReference>
<organism evidence="2 3">
    <name type="scientific">Methanothermus fervidus (strain ATCC 43054 / DSM 2088 / JCM 10308 / V24 S)</name>
    <dbReference type="NCBI Taxonomy" id="523846"/>
    <lineage>
        <taxon>Archaea</taxon>
        <taxon>Methanobacteriati</taxon>
        <taxon>Methanobacteriota</taxon>
        <taxon>Methanomada group</taxon>
        <taxon>Methanobacteria</taxon>
        <taxon>Methanobacteriales</taxon>
        <taxon>Methanothermaceae</taxon>
        <taxon>Methanothermus</taxon>
    </lineage>
</organism>
<gene>
    <name evidence="2" type="ordered locus">Mfer_0937</name>
</gene>
<keyword evidence="3" id="KW-1185">Reference proteome</keyword>
<feature type="transmembrane region" description="Helical" evidence="1">
    <location>
        <begin position="7"/>
        <end position="29"/>
    </location>
</feature>
<dbReference type="EMBL" id="CP002278">
    <property type="protein sequence ID" value="ADP77735.1"/>
    <property type="molecule type" value="Genomic_DNA"/>
</dbReference>
<proteinExistence type="predicted"/>
<keyword evidence="1" id="KW-1133">Transmembrane helix</keyword>
<name>E3GZK3_METFV</name>
<sequence length="151" mass="17551">MVSRLKLLEVTFCILGILFIFFITLDWIVESRPNLLPWAKTHMFVILLGVCVTSALAGIYLAFLSLYWGKYGSKIFKSVERGDLAYYCFRFIMPLGYFMLSLDYLEKIGELTRQAWLVNIYHVGQDILLTIAIMGVILYFILRRLGKIPHR</sequence>
<evidence type="ECO:0000313" key="3">
    <source>
        <dbReference type="Proteomes" id="UP000002315"/>
    </source>
</evidence>
<feature type="transmembrane region" description="Helical" evidence="1">
    <location>
        <begin position="41"/>
        <end position="63"/>
    </location>
</feature>
<evidence type="ECO:0000313" key="2">
    <source>
        <dbReference type="EMBL" id="ADP77735.1"/>
    </source>
</evidence>